<gene>
    <name evidence="1" type="ORF">KO493_08390</name>
</gene>
<sequence length="229" mass="27045">MRNAFVFIKKVLYVIFFIGSLNAFSQSDAVLGETAVNLIHPFSEKYSVDFTFRSRYFLFRSRTWQYNQQQVDLYHFSNYIINKKNIVSLGVYYRNRDLFDTGLGEIRITEKYNHITHYQHIRLRHKIRIEQRFLENTTVFRQRYMFEIGLPLKGETFDVGETYFTGSLEGLLSLSPHISTRTSLRTNALIAWKIAKTFKVKAGLEYRLNAFNQNTFSRLFLLTSAVILL</sequence>
<evidence type="ECO:0000313" key="2">
    <source>
        <dbReference type="Proteomes" id="UP001647509"/>
    </source>
</evidence>
<accession>A0ACC5U8Q6</accession>
<keyword evidence="2" id="KW-1185">Reference proteome</keyword>
<proteinExistence type="predicted"/>
<dbReference type="Proteomes" id="UP001647509">
    <property type="component" value="Unassembled WGS sequence"/>
</dbReference>
<organism evidence="1 2">
    <name type="scientific">Pseudotamlana agarivorans</name>
    <dbReference type="NCBI Taxonomy" id="481183"/>
    <lineage>
        <taxon>Bacteria</taxon>
        <taxon>Pseudomonadati</taxon>
        <taxon>Bacteroidota</taxon>
        <taxon>Flavobacteriia</taxon>
        <taxon>Flavobacteriales</taxon>
        <taxon>Flavobacteriaceae</taxon>
        <taxon>Pseudotamlana</taxon>
    </lineage>
</organism>
<name>A0ACC5U8Q6_9FLAO</name>
<protein>
    <submittedName>
        <fullName evidence="1">DUF2490 domain-containing protein</fullName>
    </submittedName>
</protein>
<evidence type="ECO:0000313" key="1">
    <source>
        <dbReference type="EMBL" id="MBU2950712.1"/>
    </source>
</evidence>
<reference evidence="1" key="1">
    <citation type="submission" date="2021-05" db="EMBL/GenBank/DDBJ databases">
        <title>Draft genomes of bacteria isolated from model marine particles.</title>
        <authorList>
            <person name="Datta M.S."/>
            <person name="Schwartzman J.A."/>
            <person name="Enke T.N."/>
            <person name="Saavedra J."/>
            <person name="Cermak N."/>
            <person name="Cordero O.X."/>
        </authorList>
    </citation>
    <scope>NUCLEOTIDE SEQUENCE</scope>
    <source>
        <strain evidence="1">I2M19</strain>
    </source>
</reference>
<comment type="caution">
    <text evidence="1">The sequence shown here is derived from an EMBL/GenBank/DDBJ whole genome shotgun (WGS) entry which is preliminary data.</text>
</comment>
<dbReference type="EMBL" id="JAHKPD010000012">
    <property type="protein sequence ID" value="MBU2950712.1"/>
    <property type="molecule type" value="Genomic_DNA"/>
</dbReference>